<protein>
    <submittedName>
        <fullName evidence="1">Uncharacterized protein</fullName>
    </submittedName>
</protein>
<proteinExistence type="predicted"/>
<sequence>MFRRLAETFDGTGQADSDPHATYINQQTRYFDTLPNMIPAATSGLPGFDKAIQSVDTMGQGLQDHAVKHPNEIFRPDVSPELAKLAAKCATSTVDELIGMKNSALGVGCGWMYTPPNRGSPYPIVSKGMIGNKDGPLKGFDAPDYKKWFFDLQLAKKQALMDKCKALKGCTDVDQDVFKGSCGYCTDTNQGVPIDNVGKPLYPNDSLGNCTNVITSRSQCPAPPTSGPQPVIDRTCDPVNGRLSSACMYRQVISAGCSDGGALAIALNGATQPDDYISNLRNGDAVKLYNRTANPPLNLDMFRQGQATVNQVLQEVRTLSGNTSKPSNSAIGAAARDLCLQRGAIKGYNTCENLPDGQAPPFDLGCLQELFLKMGGQPAGWVYPTAQNLKDYNNMGTLGAVKQYWNQLIANMKTSDSFADYNTQRNALGSILGISAETGIVRAPYTQGIEVFWFVLVPGQPQRVIGFLKRTIERDWINLRSGPSGISQLGGIAFGSMIQMTDVRVQTDTSTKFHVVVDDGFWLAVNQPADIDKTAMARTNADQPGLFENLGLQGPTPYQSNASTVFRASKPNITKMYFEDAGGGWNALQFTIQSAAIKPTMYSLTCEPRAPFLTYEVGPKSGIWEELRNPGMFSQFMGVQNPTYNLRTDQKATVPGKKAFMRMNGSSSSLNLPNIAFQSWKSMSFAIRFQSMPVKETLCHIFPSSNCSWSFAIVATPVNGSTAAITLEVNYIQGGRVITKQIPTVYRLGVGTWYMFYVNNKRTSFDVYCNYIDGFISSNGSASMTSVTLDGSTPLWNVNATWNPAPGQNSQPCNILFGGGIFQGQWGGVYGTSSFTYDLAWVHFFDRELTGKEVVRECKCDWIYTQFVDTFDTYKTLSA</sequence>
<name>A0A6C0DEH6_9ZZZZ</name>
<organism evidence="1">
    <name type="scientific">viral metagenome</name>
    <dbReference type="NCBI Taxonomy" id="1070528"/>
    <lineage>
        <taxon>unclassified sequences</taxon>
        <taxon>metagenomes</taxon>
        <taxon>organismal metagenomes</taxon>
    </lineage>
</organism>
<dbReference type="EMBL" id="MN739590">
    <property type="protein sequence ID" value="QHT14802.1"/>
    <property type="molecule type" value="Genomic_DNA"/>
</dbReference>
<evidence type="ECO:0000313" key="1">
    <source>
        <dbReference type="EMBL" id="QHT14802.1"/>
    </source>
</evidence>
<accession>A0A6C0DEH6</accession>
<reference evidence="1" key="1">
    <citation type="journal article" date="2020" name="Nature">
        <title>Giant virus diversity and host interactions through global metagenomics.</title>
        <authorList>
            <person name="Schulz F."/>
            <person name="Roux S."/>
            <person name="Paez-Espino D."/>
            <person name="Jungbluth S."/>
            <person name="Walsh D.A."/>
            <person name="Denef V.J."/>
            <person name="McMahon K.D."/>
            <person name="Konstantinidis K.T."/>
            <person name="Eloe-Fadrosh E.A."/>
            <person name="Kyrpides N.C."/>
            <person name="Woyke T."/>
        </authorList>
    </citation>
    <scope>NUCLEOTIDE SEQUENCE</scope>
    <source>
        <strain evidence="1">GVMAG-M-3300023174-141</strain>
    </source>
</reference>
<dbReference type="AlphaFoldDB" id="A0A6C0DEH6"/>